<keyword evidence="2" id="KW-1185">Reference proteome</keyword>
<organism evidence="1 2">
    <name type="scientific">Lysobacter panacisoli</name>
    <dbReference type="NCBI Taxonomy" id="1255263"/>
    <lineage>
        <taxon>Bacteria</taxon>
        <taxon>Pseudomonadati</taxon>
        <taxon>Pseudomonadota</taxon>
        <taxon>Gammaproteobacteria</taxon>
        <taxon>Lysobacterales</taxon>
        <taxon>Lysobacteraceae</taxon>
        <taxon>Lysobacter</taxon>
    </lineage>
</organism>
<protein>
    <submittedName>
        <fullName evidence="1">Uncharacterized protein</fullName>
    </submittedName>
</protein>
<reference evidence="2" key="1">
    <citation type="journal article" date="2019" name="Int. J. Syst. Evol. Microbiol.">
        <title>The Global Catalogue of Microorganisms (GCM) 10K type strain sequencing project: providing services to taxonomists for standard genome sequencing and annotation.</title>
        <authorList>
            <consortium name="The Broad Institute Genomics Platform"/>
            <consortium name="The Broad Institute Genome Sequencing Center for Infectious Disease"/>
            <person name="Wu L."/>
            <person name="Ma J."/>
        </authorList>
    </citation>
    <scope>NUCLEOTIDE SEQUENCE [LARGE SCALE GENOMIC DNA]</scope>
    <source>
        <strain evidence="2">JCM 19212</strain>
    </source>
</reference>
<dbReference type="Proteomes" id="UP001501083">
    <property type="component" value="Unassembled WGS sequence"/>
</dbReference>
<gene>
    <name evidence="1" type="ORF">GCM10025759_15260</name>
</gene>
<evidence type="ECO:0000313" key="2">
    <source>
        <dbReference type="Proteomes" id="UP001501083"/>
    </source>
</evidence>
<dbReference type="EMBL" id="BAABKY010000002">
    <property type="protein sequence ID" value="GAA5073766.1"/>
    <property type="molecule type" value="Genomic_DNA"/>
</dbReference>
<accession>A0ABP9L9K5</accession>
<name>A0ABP9L9K5_9GAMM</name>
<comment type="caution">
    <text evidence="1">The sequence shown here is derived from an EMBL/GenBank/DDBJ whole genome shotgun (WGS) entry which is preliminary data.</text>
</comment>
<evidence type="ECO:0000313" key="1">
    <source>
        <dbReference type="EMBL" id="GAA5073766.1"/>
    </source>
</evidence>
<sequence length="67" mass="7877">MFCFGESKFVPYLQAYKRAAIIEWEAPKPMAERDHEGYVRRLVPVAGPSNTFKRGLLRGMRGRFRTW</sequence>
<proteinExistence type="predicted"/>